<dbReference type="Proteomes" id="UP001187343">
    <property type="component" value="Unassembled WGS sequence"/>
</dbReference>
<dbReference type="PANTHER" id="PTHR21063">
    <property type="entry name" value="LFA-3"/>
    <property type="match status" value="1"/>
</dbReference>
<comment type="caution">
    <text evidence="4">The sequence shown here is derived from an EMBL/GenBank/DDBJ whole genome shotgun (WGS) entry which is preliminary data.</text>
</comment>
<feature type="domain" description="Immunoglobulin" evidence="3">
    <location>
        <begin position="19"/>
        <end position="110"/>
    </location>
</feature>
<dbReference type="InterPro" id="IPR003599">
    <property type="entry name" value="Ig_sub"/>
</dbReference>
<feature type="transmembrane region" description="Helical" evidence="1">
    <location>
        <begin position="323"/>
        <end position="348"/>
    </location>
</feature>
<evidence type="ECO:0000259" key="3">
    <source>
        <dbReference type="SMART" id="SM00409"/>
    </source>
</evidence>
<dbReference type="SUPFAM" id="SSF48726">
    <property type="entry name" value="Immunoglobulin"/>
    <property type="match status" value="5"/>
</dbReference>
<gene>
    <name evidence="4" type="ORF">Q8A67_005655</name>
</gene>
<evidence type="ECO:0000256" key="1">
    <source>
        <dbReference type="SAM" id="Phobius"/>
    </source>
</evidence>
<evidence type="ECO:0000313" key="5">
    <source>
        <dbReference type="Proteomes" id="UP001187343"/>
    </source>
</evidence>
<dbReference type="SMART" id="SM00409">
    <property type="entry name" value="IG"/>
    <property type="match status" value="5"/>
</dbReference>
<dbReference type="PANTHER" id="PTHR21063:SF4">
    <property type="entry name" value="CD48 ANTIGEN-RELATED"/>
    <property type="match status" value="1"/>
</dbReference>
<proteinExistence type="predicted"/>
<keyword evidence="5" id="KW-1185">Reference proteome</keyword>
<dbReference type="Gene3D" id="2.60.40.10">
    <property type="entry name" value="Immunoglobulins"/>
    <property type="match status" value="5"/>
</dbReference>
<keyword evidence="1" id="KW-1133">Transmembrane helix</keyword>
<keyword evidence="1" id="KW-0812">Transmembrane</keyword>
<protein>
    <recommendedName>
        <fullName evidence="3">Immunoglobulin domain-containing protein</fullName>
    </recommendedName>
</protein>
<feature type="domain" description="Immunoglobulin" evidence="3">
    <location>
        <begin position="217"/>
        <end position="319"/>
    </location>
</feature>
<dbReference type="InterPro" id="IPR013106">
    <property type="entry name" value="Ig_V-set"/>
</dbReference>
<dbReference type="EMBL" id="JAUYZG010000005">
    <property type="protein sequence ID" value="KAK2906670.1"/>
    <property type="molecule type" value="Genomic_DNA"/>
</dbReference>
<dbReference type="InterPro" id="IPR013783">
    <property type="entry name" value="Ig-like_fold"/>
</dbReference>
<evidence type="ECO:0000256" key="2">
    <source>
        <dbReference type="SAM" id="SignalP"/>
    </source>
</evidence>
<dbReference type="Pfam" id="PF07686">
    <property type="entry name" value="V-set"/>
    <property type="match status" value="1"/>
</dbReference>
<dbReference type="AlphaFoldDB" id="A0AA88TVK8"/>
<name>A0AA88TVK8_9TELE</name>
<dbReference type="InterPro" id="IPR036179">
    <property type="entry name" value="Ig-like_dom_sf"/>
</dbReference>
<keyword evidence="2" id="KW-0732">Signal</keyword>
<feature type="domain" description="Immunoglobulin" evidence="3">
    <location>
        <begin position="466"/>
        <end position="567"/>
    </location>
</feature>
<accession>A0AA88TVK8</accession>
<sequence>MKIILSLFLLLLSTKGVFSESVSVTEGDSVTLHTGLTDIQNDDVLDWTYEDKGEFDEINGLGGKFKGRVEVNDSTGDLTIRNLKTTDTGVYKLTFIRITKIINIFNITVKPAVAVGSISVMVQDSVTLHADEIQRYDGVQWKFIKSLVAEINSDARIFNTYDGPDGRFRDRLQLECLTGSLTITNTKTIDSGLYEVDISSTKHTIHKTFTLSVSGALESENVKEGDPVTLNSTLNKIEMYDLILWMFEDTVLAKINQTAKQSNGDDKRFKNRLNVNHQTGSLTIKETIKSDSGLYKLQISNGRCTILRRITVSVYVTVTDTNLTLHIFAVIVFVAVAFAVIVAFLIYFCCKIDEEKQQSTYNTVLVIEGETVSLAPFGADINELNNIRWRFNSSTIAEFKIEIGQTPAPLNVHHNFKDRLVWTKHPGPLIIENLHIQDSGLYELQNSLNDKILKTFHVVAIAKTENYLKEVKEGGSFTLESGVRAIQRDEEILWKFGLNYSAIAAIQGGTKKTPPFGAGKRFKCRLKLDDNGSLTIKNSRPTDTGFYLSQITRSGTTSWKLFMVKIEKDEINSPLCLRCI</sequence>
<organism evidence="4 5">
    <name type="scientific">Cirrhinus molitorella</name>
    <name type="common">mud carp</name>
    <dbReference type="NCBI Taxonomy" id="172907"/>
    <lineage>
        <taxon>Eukaryota</taxon>
        <taxon>Metazoa</taxon>
        <taxon>Chordata</taxon>
        <taxon>Craniata</taxon>
        <taxon>Vertebrata</taxon>
        <taxon>Euteleostomi</taxon>
        <taxon>Actinopterygii</taxon>
        <taxon>Neopterygii</taxon>
        <taxon>Teleostei</taxon>
        <taxon>Ostariophysi</taxon>
        <taxon>Cypriniformes</taxon>
        <taxon>Cyprinidae</taxon>
        <taxon>Labeoninae</taxon>
        <taxon>Labeonini</taxon>
        <taxon>Cirrhinus</taxon>
    </lineage>
</organism>
<feature type="domain" description="Immunoglobulin" evidence="3">
    <location>
        <begin position="115"/>
        <end position="214"/>
    </location>
</feature>
<feature type="chain" id="PRO_5041652650" description="Immunoglobulin domain-containing protein" evidence="2">
    <location>
        <begin position="20"/>
        <end position="580"/>
    </location>
</feature>
<keyword evidence="1" id="KW-0472">Membrane</keyword>
<evidence type="ECO:0000313" key="4">
    <source>
        <dbReference type="EMBL" id="KAK2906670.1"/>
    </source>
</evidence>
<feature type="signal peptide" evidence="2">
    <location>
        <begin position="1"/>
        <end position="19"/>
    </location>
</feature>
<feature type="domain" description="Immunoglobulin" evidence="3">
    <location>
        <begin position="361"/>
        <end position="461"/>
    </location>
</feature>
<reference evidence="4" key="1">
    <citation type="submission" date="2023-08" db="EMBL/GenBank/DDBJ databases">
        <title>Chromosome-level Genome Assembly of mud carp (Cirrhinus molitorella).</title>
        <authorList>
            <person name="Liu H."/>
        </authorList>
    </citation>
    <scope>NUCLEOTIDE SEQUENCE</scope>
    <source>
        <strain evidence="4">Prfri</strain>
        <tissue evidence="4">Muscle</tissue>
    </source>
</reference>